<dbReference type="SUPFAM" id="SSF51206">
    <property type="entry name" value="cAMP-binding domain-like"/>
    <property type="match status" value="1"/>
</dbReference>
<proteinExistence type="predicted"/>
<name>A0A699ZYH1_HAELA</name>
<feature type="non-terminal residue" evidence="1">
    <location>
        <position position="1"/>
    </location>
</feature>
<evidence type="ECO:0000313" key="2">
    <source>
        <dbReference type="Proteomes" id="UP000485058"/>
    </source>
</evidence>
<gene>
    <name evidence="1" type="ORF">HaLaN_25358</name>
</gene>
<protein>
    <submittedName>
        <fullName evidence="1">Putative sulfate transporter</fullName>
    </submittedName>
</protein>
<organism evidence="1 2">
    <name type="scientific">Haematococcus lacustris</name>
    <name type="common">Green alga</name>
    <name type="synonym">Haematococcus pluvialis</name>
    <dbReference type="NCBI Taxonomy" id="44745"/>
    <lineage>
        <taxon>Eukaryota</taxon>
        <taxon>Viridiplantae</taxon>
        <taxon>Chlorophyta</taxon>
        <taxon>core chlorophytes</taxon>
        <taxon>Chlorophyceae</taxon>
        <taxon>CS clade</taxon>
        <taxon>Chlamydomonadales</taxon>
        <taxon>Haematococcaceae</taxon>
        <taxon>Haematococcus</taxon>
    </lineage>
</organism>
<comment type="caution">
    <text evidence="1">The sequence shown here is derived from an EMBL/GenBank/DDBJ whole genome shotgun (WGS) entry which is preliminary data.</text>
</comment>
<dbReference type="AlphaFoldDB" id="A0A699ZYH1"/>
<keyword evidence="2" id="KW-1185">Reference proteome</keyword>
<evidence type="ECO:0000313" key="1">
    <source>
        <dbReference type="EMBL" id="GFH27095.1"/>
    </source>
</evidence>
<dbReference type="InterPro" id="IPR018490">
    <property type="entry name" value="cNMP-bd_dom_sf"/>
</dbReference>
<feature type="non-terminal residue" evidence="1">
    <location>
        <position position="130"/>
    </location>
</feature>
<dbReference type="InterPro" id="IPR014710">
    <property type="entry name" value="RmlC-like_jellyroll"/>
</dbReference>
<reference evidence="1 2" key="1">
    <citation type="submission" date="2020-02" db="EMBL/GenBank/DDBJ databases">
        <title>Draft genome sequence of Haematococcus lacustris strain NIES-144.</title>
        <authorList>
            <person name="Morimoto D."/>
            <person name="Nakagawa S."/>
            <person name="Yoshida T."/>
            <person name="Sawayama S."/>
        </authorList>
    </citation>
    <scope>NUCLEOTIDE SEQUENCE [LARGE SCALE GENOMIC DNA]</scope>
    <source>
        <strain evidence="1 2">NIES-144</strain>
    </source>
</reference>
<accession>A0A699ZYH1</accession>
<dbReference type="EMBL" id="BLLF01003347">
    <property type="protein sequence ID" value="GFH27095.1"/>
    <property type="molecule type" value="Genomic_DNA"/>
</dbReference>
<dbReference type="Proteomes" id="UP000485058">
    <property type="component" value="Unassembled WGS sequence"/>
</dbReference>
<dbReference type="Gene3D" id="2.60.120.10">
    <property type="entry name" value="Jelly Rolls"/>
    <property type="match status" value="1"/>
</dbReference>
<sequence>GQLVLDQSSSASSTVASAALPAISTSLRQTTSSSMRYTASSGQLNKLGTSQYGPGCLVGANEFYLSRPAAATATCTSPSCILLCLARDKFEALLTTAPAALNLLMWIAMRSTCLELSTALDLMERNLRWT</sequence>